<dbReference type="Gene3D" id="3.40.720.10">
    <property type="entry name" value="Alkaline Phosphatase, subunit A"/>
    <property type="match status" value="1"/>
</dbReference>
<dbReference type="FunCoup" id="A0A6C2YRL0">
    <property type="interactions" value="70"/>
</dbReference>
<feature type="region of interest" description="Disordered" evidence="7">
    <location>
        <begin position="429"/>
        <end position="463"/>
    </location>
</feature>
<evidence type="ECO:0000313" key="11">
    <source>
        <dbReference type="Proteomes" id="UP000464378"/>
    </source>
</evidence>
<dbReference type="Gene3D" id="3.30.1120.10">
    <property type="match status" value="1"/>
</dbReference>
<dbReference type="AlphaFoldDB" id="A0A6C2YRL0"/>
<dbReference type="SUPFAM" id="SSF53649">
    <property type="entry name" value="Alkaline phosphatase-like"/>
    <property type="match status" value="1"/>
</dbReference>
<dbReference type="PROSITE" id="PS00523">
    <property type="entry name" value="SULFATASE_1"/>
    <property type="match status" value="1"/>
</dbReference>
<evidence type="ECO:0000256" key="1">
    <source>
        <dbReference type="ARBA" id="ARBA00001913"/>
    </source>
</evidence>
<dbReference type="Proteomes" id="UP000464378">
    <property type="component" value="Chromosome"/>
</dbReference>
<dbReference type="InterPro" id="IPR024607">
    <property type="entry name" value="Sulfatase_CS"/>
</dbReference>
<comment type="cofactor">
    <cofactor evidence="1">
        <name>Ca(2+)</name>
        <dbReference type="ChEBI" id="CHEBI:29108"/>
    </cofactor>
</comment>
<dbReference type="InterPro" id="IPR050738">
    <property type="entry name" value="Sulfatase"/>
</dbReference>
<dbReference type="KEGG" id="tim:GMBLW1_51960"/>
<keyword evidence="6" id="KW-0106">Calcium</keyword>
<reference evidence="10" key="1">
    <citation type="submission" date="2019-04" db="EMBL/GenBank/DDBJ databases">
        <authorList>
            <consortium name="Science for Life Laboratories"/>
        </authorList>
    </citation>
    <scope>NUCLEOTIDE SEQUENCE</scope>
    <source>
        <strain evidence="10">MBLW1</strain>
    </source>
</reference>
<keyword evidence="4 8" id="KW-0732">Signal</keyword>
<dbReference type="EMBL" id="LR593887">
    <property type="protein sequence ID" value="VTS05361.1"/>
    <property type="molecule type" value="Genomic_DNA"/>
</dbReference>
<evidence type="ECO:0000256" key="3">
    <source>
        <dbReference type="ARBA" id="ARBA00022723"/>
    </source>
</evidence>
<keyword evidence="11" id="KW-1185">Reference proteome</keyword>
<dbReference type="EMBL" id="LR586016">
    <property type="protein sequence ID" value="VIP03997.1"/>
    <property type="molecule type" value="Genomic_DNA"/>
</dbReference>
<dbReference type="InterPro" id="IPR000917">
    <property type="entry name" value="Sulfatase_N"/>
</dbReference>
<dbReference type="CDD" id="cd16144">
    <property type="entry name" value="ARS_like"/>
    <property type="match status" value="1"/>
</dbReference>
<name>A0A6C2YRL0_9BACT</name>
<comment type="similarity">
    <text evidence="2">Belongs to the sulfatase family.</text>
</comment>
<dbReference type="InParanoid" id="A0A6C2YRL0"/>
<accession>A0A6C2YRL0</accession>
<evidence type="ECO:0000256" key="8">
    <source>
        <dbReference type="SAM" id="SignalP"/>
    </source>
</evidence>
<dbReference type="Pfam" id="PF00884">
    <property type="entry name" value="Sulfatase"/>
    <property type="match status" value="1"/>
</dbReference>
<dbReference type="PANTHER" id="PTHR42693">
    <property type="entry name" value="ARYLSULFATASE FAMILY MEMBER"/>
    <property type="match status" value="1"/>
</dbReference>
<dbReference type="PANTHER" id="PTHR42693:SF42">
    <property type="entry name" value="ARYLSULFATASE G"/>
    <property type="match status" value="1"/>
</dbReference>
<evidence type="ECO:0000256" key="5">
    <source>
        <dbReference type="ARBA" id="ARBA00022801"/>
    </source>
</evidence>
<evidence type="ECO:0000256" key="7">
    <source>
        <dbReference type="SAM" id="MobiDB-lite"/>
    </source>
</evidence>
<dbReference type="GO" id="GO:0004065">
    <property type="term" value="F:arylsulfatase activity"/>
    <property type="evidence" value="ECO:0007669"/>
    <property type="project" value="TreeGrafter"/>
</dbReference>
<gene>
    <name evidence="10" type="ORF">GMBLW1_51960</name>
</gene>
<dbReference type="RefSeq" id="WP_197740742.1">
    <property type="nucleotide sequence ID" value="NZ_LR593887.1"/>
</dbReference>
<proteinExistence type="inferred from homology"/>
<sequence>MTRQLLTLAAILFVPTILHATEPPRPNIILMLADDQGWNGTSVAMQPDVPSSKSDVHKTPNLEKLAAQGMRFSAAYAPAPVCSPTRISILTGRSPAALHWTKAASPEAGRKLIEPTNVKAIADGETTVAELLRTAGYATAHYGKWHIRGGGPAKHGYDDSDGDTGNEEAFKYTDPNPVNIFGMVKSATAFMEKSKKAGKPFYIQMSWNALHAAGNANKATLAKYEKLNLGNEKRTQVAAITEDLDTGVGALLKAIDDLELTGTTYVIYTSDNGAGAGSRGALHGGKGDVYEGGIRVPFIVRGPGVKANLWCHTRVVGYDFLPTFCEWAGVPAVKLPKVVEGGSLVKVIADGKGEVKRPRDGLVFHFPHYQGAPPHSAIIVGDLKLMKFYEDNRVLLFDLAQDLREQTDLSKKRPEDTAKLEKQLTEYLKAVDAQMPTPNPKYDPKAPPPPQKKKGSKNDKDTE</sequence>
<evidence type="ECO:0000256" key="4">
    <source>
        <dbReference type="ARBA" id="ARBA00022729"/>
    </source>
</evidence>
<dbReference type="InterPro" id="IPR017850">
    <property type="entry name" value="Alkaline_phosphatase_core_sf"/>
</dbReference>
<protein>
    <recommendedName>
        <fullName evidence="9">Sulfatase N-terminal domain-containing protein</fullName>
    </recommendedName>
</protein>
<evidence type="ECO:0000313" key="10">
    <source>
        <dbReference type="EMBL" id="VIP03997.1"/>
    </source>
</evidence>
<evidence type="ECO:0000256" key="2">
    <source>
        <dbReference type="ARBA" id="ARBA00008779"/>
    </source>
</evidence>
<evidence type="ECO:0000256" key="6">
    <source>
        <dbReference type="ARBA" id="ARBA00022837"/>
    </source>
</evidence>
<keyword evidence="5" id="KW-0378">Hydrolase</keyword>
<evidence type="ECO:0000259" key="9">
    <source>
        <dbReference type="Pfam" id="PF00884"/>
    </source>
</evidence>
<feature type="domain" description="Sulfatase N-terminal" evidence="9">
    <location>
        <begin position="26"/>
        <end position="330"/>
    </location>
</feature>
<keyword evidence="3" id="KW-0479">Metal-binding</keyword>
<organism evidence="10">
    <name type="scientific">Tuwongella immobilis</name>
    <dbReference type="NCBI Taxonomy" id="692036"/>
    <lineage>
        <taxon>Bacteria</taxon>
        <taxon>Pseudomonadati</taxon>
        <taxon>Planctomycetota</taxon>
        <taxon>Planctomycetia</taxon>
        <taxon>Gemmatales</taxon>
        <taxon>Gemmataceae</taxon>
        <taxon>Tuwongella</taxon>
    </lineage>
</organism>
<feature type="signal peptide" evidence="8">
    <location>
        <begin position="1"/>
        <end position="20"/>
    </location>
</feature>
<dbReference type="GO" id="GO:0046872">
    <property type="term" value="F:metal ion binding"/>
    <property type="evidence" value="ECO:0007669"/>
    <property type="project" value="UniProtKB-KW"/>
</dbReference>
<feature type="chain" id="PRO_5033880186" description="Sulfatase N-terminal domain-containing protein" evidence="8">
    <location>
        <begin position="21"/>
        <end position="463"/>
    </location>
</feature>
<feature type="compositionally biased region" description="Pro residues" evidence="7">
    <location>
        <begin position="437"/>
        <end position="450"/>
    </location>
</feature>